<dbReference type="PANTHER" id="PTHR43569:SF2">
    <property type="entry name" value="AMIDOHYDROLASE-RELATED DOMAIN-CONTAINING PROTEIN"/>
    <property type="match status" value="1"/>
</dbReference>
<organism evidence="3 4">
    <name type="scientific">Jiangella rhizosphaerae</name>
    <dbReference type="NCBI Taxonomy" id="2293569"/>
    <lineage>
        <taxon>Bacteria</taxon>
        <taxon>Bacillati</taxon>
        <taxon>Actinomycetota</taxon>
        <taxon>Actinomycetes</taxon>
        <taxon>Jiangellales</taxon>
        <taxon>Jiangellaceae</taxon>
        <taxon>Jiangella</taxon>
    </lineage>
</organism>
<protein>
    <submittedName>
        <fullName evidence="3">Amidohydrolase</fullName>
    </submittedName>
</protein>
<keyword evidence="3" id="KW-0378">Hydrolase</keyword>
<proteinExistence type="inferred from homology"/>
<comment type="caution">
    <text evidence="3">The sequence shown here is derived from an EMBL/GenBank/DDBJ whole genome shotgun (WGS) entry which is preliminary data.</text>
</comment>
<evidence type="ECO:0000313" key="4">
    <source>
        <dbReference type="Proteomes" id="UP000284057"/>
    </source>
</evidence>
<dbReference type="Proteomes" id="UP000284057">
    <property type="component" value="Unassembled WGS sequence"/>
</dbReference>
<keyword evidence="4" id="KW-1185">Reference proteome</keyword>
<gene>
    <name evidence="3" type="ORF">DY240_07570</name>
</gene>
<dbReference type="EMBL" id="QUAL01000060">
    <property type="protein sequence ID" value="RIQ30162.1"/>
    <property type="molecule type" value="Genomic_DNA"/>
</dbReference>
<dbReference type="GO" id="GO:0016787">
    <property type="term" value="F:hydrolase activity"/>
    <property type="evidence" value="ECO:0007669"/>
    <property type="project" value="UniProtKB-KW"/>
</dbReference>
<comment type="similarity">
    <text evidence="1">Belongs to the metallo-dependent hydrolases superfamily.</text>
</comment>
<sequence>MASYCGPVRTPVKTPVVDCHVHLWDPARGFGWIRPGSPHHRAFGLDDLAASGRGTGVSVSVLVEASRGDAGETAALRAAARRRPDLIAGYVANLHCYAGRSPRQFAALLRRWGADGPVGMRAGGQTWADVPPGVPALLPVLAEHGVALELNLHADAVRTAAELAARHRDLVVVLDHLGNPPNVAFADPGGWLRDLAAAAAEPGVVVKVSGLLTQQRGAALEDVDRLVAAALDAVGPERCMIGSDWPICLPAGTRAASLAASARALDGLTADGRAMVRHGTALRVYGRRTDEVARWTELTRDD</sequence>
<accession>A0A418KUD8</accession>
<dbReference type="Gene3D" id="3.20.20.140">
    <property type="entry name" value="Metal-dependent hydrolases"/>
    <property type="match status" value="1"/>
</dbReference>
<evidence type="ECO:0000313" key="3">
    <source>
        <dbReference type="EMBL" id="RIQ30162.1"/>
    </source>
</evidence>
<reference evidence="3 4" key="1">
    <citation type="submission" date="2018-09" db="EMBL/GenBank/DDBJ databases">
        <title>Isolation, diversity and antifungal activity of actinobacteria from wheat.</title>
        <authorList>
            <person name="Han C."/>
        </authorList>
    </citation>
    <scope>NUCLEOTIDE SEQUENCE [LARGE SCALE GENOMIC DNA]</scope>
    <source>
        <strain evidence="3 4">NEAU-YY265</strain>
    </source>
</reference>
<evidence type="ECO:0000256" key="1">
    <source>
        <dbReference type="ARBA" id="ARBA00038310"/>
    </source>
</evidence>
<evidence type="ECO:0000259" key="2">
    <source>
        <dbReference type="Pfam" id="PF04909"/>
    </source>
</evidence>
<dbReference type="SUPFAM" id="SSF51556">
    <property type="entry name" value="Metallo-dependent hydrolases"/>
    <property type="match status" value="1"/>
</dbReference>
<dbReference type="PANTHER" id="PTHR43569">
    <property type="entry name" value="AMIDOHYDROLASE"/>
    <property type="match status" value="1"/>
</dbReference>
<dbReference type="InterPro" id="IPR032466">
    <property type="entry name" value="Metal_Hydrolase"/>
</dbReference>
<feature type="domain" description="Amidohydrolase-related" evidence="2">
    <location>
        <begin position="17"/>
        <end position="287"/>
    </location>
</feature>
<dbReference type="InterPro" id="IPR052350">
    <property type="entry name" value="Metallo-dep_Lactonases"/>
</dbReference>
<name>A0A418KUD8_9ACTN</name>
<dbReference type="Pfam" id="PF04909">
    <property type="entry name" value="Amidohydro_2"/>
    <property type="match status" value="1"/>
</dbReference>
<dbReference type="AlphaFoldDB" id="A0A418KUD8"/>
<dbReference type="InterPro" id="IPR006680">
    <property type="entry name" value="Amidohydro-rel"/>
</dbReference>